<dbReference type="InterPro" id="IPR027417">
    <property type="entry name" value="P-loop_NTPase"/>
</dbReference>
<dbReference type="Pfam" id="PF22939">
    <property type="entry name" value="WHD_GPIID"/>
    <property type="match status" value="1"/>
</dbReference>
<evidence type="ECO:0000259" key="3">
    <source>
        <dbReference type="Pfam" id="PF01048"/>
    </source>
</evidence>
<dbReference type="Gene3D" id="3.40.50.1580">
    <property type="entry name" value="Nucleoside phosphorylase domain"/>
    <property type="match status" value="1"/>
</dbReference>
<evidence type="ECO:0000256" key="2">
    <source>
        <dbReference type="PROSITE-ProRule" id="PRU00023"/>
    </source>
</evidence>
<sequence length="1316" mass="145997">MPGSSDYTVGWICALPCEYVAARLCLDEKHSDVSANASETDNNNYILGRIGKHNVVIAVFPKGGHGTTSATAVARDMLHSFPNIRIGLMVGIGGGVPTKHDIRLGDVVVSASQNGKSGVFQYDFGKTIQNEAFVYTSILGQPPVALLTRAERTQLEGAIKIHYGTIASGNQLIKDALIRDKLSGEKDILCFEMEAAGLMNHFPCAVIRGICDYSDSHKNDQWQGYAALTAALYAKDLLSHLSPRETNLEKKDESKLKMQEYNTILNWFTKSDHGVQLRENLSHRAPKTGSWFLESPAFKNWLAGTREMLFCPGIPGAGKTMIASIMVDHLRRIFREDGSVRVAFAFLDYQAKVSYPDLLLGFLKQLVPNPVPVTILELYEYHNEKGSHPDIIQHYSKTFIVIDALDEIPTSNGIRSKIIKELFKIQEAVCVNIAVTSRPIPGIVERFEKGSIQRDIRASDDDVRRFIANEMLNFEPPIRDADGLERKITDTIMRATDGMFLLARLHLGILHDQTSVGNILKALEDLPAGSKAYSKAYENIMTRVSSQPEDRRKLALQVLSWMTQAKRSIGISELQHALAAADGPSEFDEQYIPDISVIVDVCVGLVTSNAQSGTIRFVHYTAAEYFGQRWTSWFPEANQHMAATLIKYLSYEQFAVSPARTWKEYHQRLKENCLYEYAAHYWGEHARKAYPQVEHLVTAFLRRARNLLNASQVLDSSVHLSFCLLRSPENVTDLHVAAHFGMIEQIRILIREGGHLDARDDFGQTALHWAVRNTQHQAVEFLVREGTDVNALDAQHESPLHYAGCHGGETLIKLLIDLGNVNTEAIKGLLINGCNPKALENMDRNALHLAIVSRQRGRAEAVKLLISYNVEVDLCDADNMTALHYAVAQGDCALVDLLLEAGVDINIGVQRKFGKNAVHPTCMNADLPPVVLVQDTNEPVGLTPLHFAACAGNSANPNARCYCLDTPLHVALRRGLLDERKDHKISDDLYPLPNHDGWTDDVWHVEITRDTLSDCESDEADEIFGYIEEQRLAVVSALLQCPTIEVNAENIQLDRPLHLVRCADPNATVIVSTLVDLGADVFAPNGKGQSILHLACKADAPSIVSEVLDRVLCIVQTIFSRDEGLSRSYCLRVDAEGRTLLHHHLQNDLSSIDMARLLLSYGARVDAIDNRGQTPLSIYLGTFKFGNRVEICRLRLTNGASAFWIDPDGRTLAHLAARGLSTERGVLEALADYGLDLSTKDKSGKGILHHGSISKSLSLDVTTFLCERNIPGLYDRDGSGKTLLDYASEPDNRETLREIGRHGGREKTLEALRIFL</sequence>
<dbReference type="PROSITE" id="PS50297">
    <property type="entry name" value="ANK_REP_REGION"/>
    <property type="match status" value="3"/>
</dbReference>
<dbReference type="SMART" id="SM00248">
    <property type="entry name" value="ANK"/>
    <property type="match status" value="12"/>
</dbReference>
<evidence type="ECO:0000259" key="4">
    <source>
        <dbReference type="Pfam" id="PF22939"/>
    </source>
</evidence>
<feature type="domain" description="GPI inositol-deacylase winged helix" evidence="4">
    <location>
        <begin position="551"/>
        <end position="626"/>
    </location>
</feature>
<dbReference type="InterPro" id="IPR000845">
    <property type="entry name" value="Nucleoside_phosphorylase_d"/>
</dbReference>
<dbReference type="PANTHER" id="PTHR46082:SF11">
    <property type="entry name" value="AAA+ ATPASE DOMAIN-CONTAINING PROTEIN-RELATED"/>
    <property type="match status" value="1"/>
</dbReference>
<dbReference type="PANTHER" id="PTHR46082">
    <property type="entry name" value="ATP/GTP-BINDING PROTEIN-RELATED"/>
    <property type="match status" value="1"/>
</dbReference>
<dbReference type="Proteomes" id="UP001610432">
    <property type="component" value="Unassembled WGS sequence"/>
</dbReference>
<protein>
    <submittedName>
        <fullName evidence="6">Ankyrin repeat-containing domain protein</fullName>
    </submittedName>
</protein>
<evidence type="ECO:0000313" key="7">
    <source>
        <dbReference type="Proteomes" id="UP001610432"/>
    </source>
</evidence>
<dbReference type="EMBL" id="JBFXLQ010000124">
    <property type="protein sequence ID" value="KAL2859783.1"/>
    <property type="molecule type" value="Genomic_DNA"/>
</dbReference>
<dbReference type="InterPro" id="IPR035994">
    <property type="entry name" value="Nucleoside_phosphorylase_sf"/>
</dbReference>
<dbReference type="Pfam" id="PF24883">
    <property type="entry name" value="NPHP3_N"/>
    <property type="match status" value="1"/>
</dbReference>
<dbReference type="Gene3D" id="3.40.50.300">
    <property type="entry name" value="P-loop containing nucleotide triphosphate hydrolases"/>
    <property type="match status" value="1"/>
</dbReference>
<dbReference type="Pfam" id="PF01048">
    <property type="entry name" value="PNP_UDP_1"/>
    <property type="match status" value="1"/>
</dbReference>
<dbReference type="Pfam" id="PF12796">
    <property type="entry name" value="Ank_2"/>
    <property type="match status" value="1"/>
</dbReference>
<feature type="repeat" description="ANK" evidence="2">
    <location>
        <begin position="729"/>
        <end position="761"/>
    </location>
</feature>
<gene>
    <name evidence="6" type="ORF">BJX67DRAFT_376043</name>
</gene>
<feature type="repeat" description="ANK" evidence="2">
    <location>
        <begin position="1136"/>
        <end position="1170"/>
    </location>
</feature>
<name>A0ABR4L8I5_9EURO</name>
<dbReference type="InterPro" id="IPR002110">
    <property type="entry name" value="Ankyrin_rpt"/>
</dbReference>
<dbReference type="GeneID" id="98146866"/>
<keyword evidence="1" id="KW-0677">Repeat</keyword>
<feature type="repeat" description="ANK" evidence="2">
    <location>
        <begin position="878"/>
        <end position="910"/>
    </location>
</feature>
<dbReference type="SUPFAM" id="SSF53167">
    <property type="entry name" value="Purine and uridine phosphorylases"/>
    <property type="match status" value="1"/>
</dbReference>
<dbReference type="InterPro" id="IPR056884">
    <property type="entry name" value="NPHP3-like_N"/>
</dbReference>
<keyword evidence="2" id="KW-0040">ANK repeat</keyword>
<accession>A0ABR4L8I5</accession>
<dbReference type="SUPFAM" id="SSF52540">
    <property type="entry name" value="P-loop containing nucleoside triphosphate hydrolases"/>
    <property type="match status" value="1"/>
</dbReference>
<feature type="domain" description="Nucleoside phosphorylase" evidence="3">
    <location>
        <begin position="12"/>
        <end position="221"/>
    </location>
</feature>
<evidence type="ECO:0000256" key="1">
    <source>
        <dbReference type="ARBA" id="ARBA00022737"/>
    </source>
</evidence>
<feature type="domain" description="Nephrocystin 3-like N-terminal" evidence="5">
    <location>
        <begin position="288"/>
        <end position="438"/>
    </location>
</feature>
<feature type="repeat" description="ANK" evidence="2">
    <location>
        <begin position="1208"/>
        <end position="1242"/>
    </location>
</feature>
<organism evidence="6 7">
    <name type="scientific">Aspergillus lucknowensis</name>
    <dbReference type="NCBI Taxonomy" id="176173"/>
    <lineage>
        <taxon>Eukaryota</taxon>
        <taxon>Fungi</taxon>
        <taxon>Dikarya</taxon>
        <taxon>Ascomycota</taxon>
        <taxon>Pezizomycotina</taxon>
        <taxon>Eurotiomycetes</taxon>
        <taxon>Eurotiomycetidae</taxon>
        <taxon>Eurotiales</taxon>
        <taxon>Aspergillaceae</taxon>
        <taxon>Aspergillus</taxon>
        <taxon>Aspergillus subgen. Nidulantes</taxon>
    </lineage>
</organism>
<comment type="caution">
    <text evidence="6">The sequence shown here is derived from an EMBL/GenBank/DDBJ whole genome shotgun (WGS) entry which is preliminary data.</text>
</comment>
<dbReference type="Pfam" id="PF13637">
    <property type="entry name" value="Ank_4"/>
    <property type="match status" value="1"/>
</dbReference>
<dbReference type="CDD" id="cd09008">
    <property type="entry name" value="MTAN"/>
    <property type="match status" value="1"/>
</dbReference>
<dbReference type="SUPFAM" id="SSF48403">
    <property type="entry name" value="Ankyrin repeat"/>
    <property type="match status" value="2"/>
</dbReference>
<keyword evidence="7" id="KW-1185">Reference proteome</keyword>
<evidence type="ECO:0000313" key="6">
    <source>
        <dbReference type="EMBL" id="KAL2859783.1"/>
    </source>
</evidence>
<dbReference type="Gene3D" id="1.25.40.20">
    <property type="entry name" value="Ankyrin repeat-containing domain"/>
    <property type="match status" value="4"/>
</dbReference>
<feature type="repeat" description="ANK" evidence="2">
    <location>
        <begin position="762"/>
        <end position="794"/>
    </location>
</feature>
<dbReference type="PROSITE" id="PS50088">
    <property type="entry name" value="ANK_REPEAT"/>
    <property type="match status" value="5"/>
</dbReference>
<dbReference type="RefSeq" id="XP_070880339.1">
    <property type="nucleotide sequence ID" value="XM_071031794.1"/>
</dbReference>
<proteinExistence type="predicted"/>
<reference evidence="6 7" key="1">
    <citation type="submission" date="2024-07" db="EMBL/GenBank/DDBJ databases">
        <title>Section-level genome sequencing and comparative genomics of Aspergillus sections Usti and Cavernicolus.</title>
        <authorList>
            <consortium name="Lawrence Berkeley National Laboratory"/>
            <person name="Nybo J.L."/>
            <person name="Vesth T.C."/>
            <person name="Theobald S."/>
            <person name="Frisvad J.C."/>
            <person name="Larsen T.O."/>
            <person name="Kjaerboelling I."/>
            <person name="Rothschild-Mancinelli K."/>
            <person name="Lyhne E.K."/>
            <person name="Kogle M.E."/>
            <person name="Barry K."/>
            <person name="Clum A."/>
            <person name="Na H."/>
            <person name="Ledsgaard L."/>
            <person name="Lin J."/>
            <person name="Lipzen A."/>
            <person name="Kuo A."/>
            <person name="Riley R."/>
            <person name="Mondo S."/>
            <person name="Labutti K."/>
            <person name="Haridas S."/>
            <person name="Pangalinan J."/>
            <person name="Salamov A.A."/>
            <person name="Simmons B.A."/>
            <person name="Magnuson J.K."/>
            <person name="Chen J."/>
            <person name="Drula E."/>
            <person name="Henrissat B."/>
            <person name="Wiebenga A."/>
            <person name="Lubbers R.J."/>
            <person name="Gomes A.C."/>
            <person name="Macurrencykelacurrency M.R."/>
            <person name="Stajich J."/>
            <person name="Grigoriev I.V."/>
            <person name="Mortensen U.H."/>
            <person name="De Vries R.P."/>
            <person name="Baker S.E."/>
            <person name="Andersen M.R."/>
        </authorList>
    </citation>
    <scope>NUCLEOTIDE SEQUENCE [LARGE SCALE GENOMIC DNA]</scope>
    <source>
        <strain evidence="6 7">CBS 449.75</strain>
    </source>
</reference>
<dbReference type="InterPro" id="IPR054471">
    <property type="entry name" value="GPIID_WHD"/>
</dbReference>
<evidence type="ECO:0000259" key="5">
    <source>
        <dbReference type="Pfam" id="PF24883"/>
    </source>
</evidence>
<dbReference type="InterPro" id="IPR036770">
    <property type="entry name" value="Ankyrin_rpt-contain_sf"/>
</dbReference>
<dbReference type="InterPro" id="IPR053137">
    <property type="entry name" value="NLR-like"/>
</dbReference>